<gene>
    <name evidence="1" type="ORF">ZEAMMB73_Zm00001d014683</name>
</gene>
<organism evidence="1">
    <name type="scientific">Zea mays</name>
    <name type="common">Maize</name>
    <dbReference type="NCBI Taxonomy" id="4577"/>
    <lineage>
        <taxon>Eukaryota</taxon>
        <taxon>Viridiplantae</taxon>
        <taxon>Streptophyta</taxon>
        <taxon>Embryophyta</taxon>
        <taxon>Tracheophyta</taxon>
        <taxon>Spermatophyta</taxon>
        <taxon>Magnoliopsida</taxon>
        <taxon>Liliopsida</taxon>
        <taxon>Poales</taxon>
        <taxon>Poaceae</taxon>
        <taxon>PACMAD clade</taxon>
        <taxon>Panicoideae</taxon>
        <taxon>Andropogonodae</taxon>
        <taxon>Andropogoneae</taxon>
        <taxon>Tripsacinae</taxon>
        <taxon>Zea</taxon>
    </lineage>
</organism>
<accession>A0A1D6GV23</accession>
<reference evidence="1" key="1">
    <citation type="submission" date="2015-12" db="EMBL/GenBank/DDBJ databases">
        <title>Update maize B73 reference genome by single molecule sequencing technologies.</title>
        <authorList>
            <consortium name="Maize Genome Sequencing Project"/>
            <person name="Ware D."/>
        </authorList>
    </citation>
    <scope>NUCLEOTIDE SEQUENCE</scope>
    <source>
        <tissue evidence="1">Seedling</tissue>
    </source>
</reference>
<name>A0A1D6GV23_MAIZE</name>
<proteinExistence type="predicted"/>
<dbReference type="EMBL" id="CM000781">
    <property type="protein sequence ID" value="AQK66812.1"/>
    <property type="molecule type" value="Genomic_DNA"/>
</dbReference>
<dbReference type="AlphaFoldDB" id="A0A1D6GV23"/>
<sequence>MDDGNFKIATNFPFRRKSRKRYVRSLLAVMGHHEDVIAKLAAKLTGQLISSHYHHHHHGFITNCQLTVGSMDLEYSSSRYSPQYTQRLLTSTYMRLVCLVRHPLVTSRSHQSSIYNIFII</sequence>
<evidence type="ECO:0000313" key="1">
    <source>
        <dbReference type="EMBL" id="AQK66812.1"/>
    </source>
</evidence>
<protein>
    <submittedName>
        <fullName evidence="1">ARM repeat superfamily protein</fullName>
    </submittedName>
</protein>